<gene>
    <name evidence="1" type="ORF">M0R45_019755</name>
</gene>
<sequence>MTVVTDNEDVPSKWLKYDLPYYGRSYLLEPAFNDAPKFFKTFFQNPRVVVLGTNMAKVAKRLEVRHGIEIKNPFWLFQMLEQLCMVSVQGRAFCNTPFFRQ</sequence>
<evidence type="ECO:0000313" key="1">
    <source>
        <dbReference type="EMBL" id="KAK9932520.1"/>
    </source>
</evidence>
<proteinExistence type="predicted"/>
<accession>A0AAW1X9W5</accession>
<evidence type="ECO:0000313" key="2">
    <source>
        <dbReference type="Proteomes" id="UP001457282"/>
    </source>
</evidence>
<comment type="caution">
    <text evidence="1">The sequence shown here is derived from an EMBL/GenBank/DDBJ whole genome shotgun (WGS) entry which is preliminary data.</text>
</comment>
<dbReference type="GO" id="GO:0003676">
    <property type="term" value="F:nucleic acid binding"/>
    <property type="evidence" value="ECO:0007669"/>
    <property type="project" value="InterPro"/>
</dbReference>
<organism evidence="1 2">
    <name type="scientific">Rubus argutus</name>
    <name type="common">Southern blackberry</name>
    <dbReference type="NCBI Taxonomy" id="59490"/>
    <lineage>
        <taxon>Eukaryota</taxon>
        <taxon>Viridiplantae</taxon>
        <taxon>Streptophyta</taxon>
        <taxon>Embryophyta</taxon>
        <taxon>Tracheophyta</taxon>
        <taxon>Spermatophyta</taxon>
        <taxon>Magnoliopsida</taxon>
        <taxon>eudicotyledons</taxon>
        <taxon>Gunneridae</taxon>
        <taxon>Pentapetalae</taxon>
        <taxon>rosids</taxon>
        <taxon>fabids</taxon>
        <taxon>Rosales</taxon>
        <taxon>Rosaceae</taxon>
        <taxon>Rosoideae</taxon>
        <taxon>Rosoideae incertae sedis</taxon>
        <taxon>Rubus</taxon>
    </lineage>
</organism>
<dbReference type="InterPro" id="IPR036397">
    <property type="entry name" value="RNaseH_sf"/>
</dbReference>
<dbReference type="AlphaFoldDB" id="A0AAW1X9W5"/>
<dbReference type="Gene3D" id="3.30.420.10">
    <property type="entry name" value="Ribonuclease H-like superfamily/Ribonuclease H"/>
    <property type="match status" value="1"/>
</dbReference>
<protein>
    <submittedName>
        <fullName evidence="1">Uncharacterized protein</fullName>
    </submittedName>
</protein>
<reference evidence="1 2" key="1">
    <citation type="journal article" date="2023" name="G3 (Bethesda)">
        <title>A chromosome-length genome assembly and annotation of blackberry (Rubus argutus, cv. 'Hillquist').</title>
        <authorList>
            <person name="Bruna T."/>
            <person name="Aryal R."/>
            <person name="Dudchenko O."/>
            <person name="Sargent D.J."/>
            <person name="Mead D."/>
            <person name="Buti M."/>
            <person name="Cavallini A."/>
            <person name="Hytonen T."/>
            <person name="Andres J."/>
            <person name="Pham M."/>
            <person name="Weisz D."/>
            <person name="Mascagni F."/>
            <person name="Usai G."/>
            <person name="Natali L."/>
            <person name="Bassil N."/>
            <person name="Fernandez G.E."/>
            <person name="Lomsadze A."/>
            <person name="Armour M."/>
            <person name="Olukolu B."/>
            <person name="Poorten T."/>
            <person name="Britton C."/>
            <person name="Davik J."/>
            <person name="Ashrafi H."/>
            <person name="Aiden E.L."/>
            <person name="Borodovsky M."/>
            <person name="Worthington M."/>
        </authorList>
    </citation>
    <scope>NUCLEOTIDE SEQUENCE [LARGE SCALE GENOMIC DNA]</scope>
    <source>
        <strain evidence="1">PI 553951</strain>
    </source>
</reference>
<dbReference type="Proteomes" id="UP001457282">
    <property type="component" value="Unassembled WGS sequence"/>
</dbReference>
<keyword evidence="2" id="KW-1185">Reference proteome</keyword>
<dbReference type="EMBL" id="JBEDUW010000004">
    <property type="protein sequence ID" value="KAK9932520.1"/>
    <property type="molecule type" value="Genomic_DNA"/>
</dbReference>
<name>A0AAW1X9W5_RUBAR</name>